<comment type="similarity">
    <text evidence="2 6">Belongs to the Mediator complex subunit 19 family.</text>
</comment>
<feature type="compositionally biased region" description="Basic and acidic residues" evidence="7">
    <location>
        <begin position="154"/>
        <end position="163"/>
    </location>
</feature>
<reference evidence="9" key="1">
    <citation type="submission" date="2022-11" db="UniProtKB">
        <authorList>
            <consortium name="WormBaseParasite"/>
        </authorList>
    </citation>
    <scope>IDENTIFICATION</scope>
</reference>
<keyword evidence="5 6" id="KW-0539">Nucleus</keyword>
<evidence type="ECO:0000256" key="7">
    <source>
        <dbReference type="SAM" id="MobiDB-lite"/>
    </source>
</evidence>
<feature type="region of interest" description="Disordered" evidence="7">
    <location>
        <begin position="143"/>
        <end position="238"/>
    </location>
</feature>
<comment type="function">
    <text evidence="6">Component of the Mediator complex, a coactivator involved in the regulated transcription of nearly all RNA polymerase II-dependent genes. Mediator functions as a bridge to convey information from gene-specific regulatory proteins to the basal RNA polymerase II transcription machinery. Mediator is recruited to promoters by direct interactions with regulatory proteins and serves as a scaffold for the assembly of a functional preinitiation complex with RNA polymerase II and the general transcription factors.</text>
</comment>
<sequence>MSSGSLRTKISLKGGYSQLSLVCPFYGMKQELPPESPLLGSDDLMSRVDLSGAYSKYCSSRRIKEDLASFLPNLCGTANLCKTDDPSCSLRNLVERPPITGKEITSLSSSSMVGFKLAPGPVPDHYRMFDQVRDQLEEPMQVDAPESSYQEFGKNFDDSEETKAKHRKKYKRSLEDFEDNDRKYKKHRDNDRKYKKHRGEEKEKKPKKKKKEKKKKKSLPDEDVRRAYRKDSGTTPFF</sequence>
<evidence type="ECO:0000256" key="1">
    <source>
        <dbReference type="ARBA" id="ARBA00004123"/>
    </source>
</evidence>
<comment type="subunit">
    <text evidence="6">Component of the Mediator complex.</text>
</comment>
<evidence type="ECO:0000256" key="6">
    <source>
        <dbReference type="RuleBase" id="RU364151"/>
    </source>
</evidence>
<organism evidence="8 9">
    <name type="scientific">Acrobeloides nanus</name>
    <dbReference type="NCBI Taxonomy" id="290746"/>
    <lineage>
        <taxon>Eukaryota</taxon>
        <taxon>Metazoa</taxon>
        <taxon>Ecdysozoa</taxon>
        <taxon>Nematoda</taxon>
        <taxon>Chromadorea</taxon>
        <taxon>Rhabditida</taxon>
        <taxon>Tylenchina</taxon>
        <taxon>Cephalobomorpha</taxon>
        <taxon>Cephaloboidea</taxon>
        <taxon>Cephalobidae</taxon>
        <taxon>Acrobeloides</taxon>
    </lineage>
</organism>
<keyword evidence="8" id="KW-1185">Reference proteome</keyword>
<keyword evidence="6" id="KW-0010">Activator</keyword>
<dbReference type="GO" id="GO:0045944">
    <property type="term" value="P:positive regulation of transcription by RNA polymerase II"/>
    <property type="evidence" value="ECO:0007669"/>
    <property type="project" value="TreeGrafter"/>
</dbReference>
<comment type="subcellular location">
    <subcellularLocation>
        <location evidence="1 6">Nucleus</location>
    </subcellularLocation>
</comment>
<dbReference type="Pfam" id="PF10278">
    <property type="entry name" value="Med19"/>
    <property type="match status" value="1"/>
</dbReference>
<dbReference type="PANTHER" id="PTHR22536:SF1">
    <property type="entry name" value="MEDIATOR OF RNA POLYMERASE II TRANSCRIPTION SUBUNIT 19"/>
    <property type="match status" value="1"/>
</dbReference>
<protein>
    <recommendedName>
        <fullName evidence="6">Mediator of RNA polymerase II transcription subunit 19</fullName>
    </recommendedName>
    <alternativeName>
        <fullName evidence="6">Mediator complex subunit 19</fullName>
    </alternativeName>
</protein>
<keyword evidence="4 6" id="KW-0804">Transcription</keyword>
<gene>
    <name evidence="6" type="primary">MED19</name>
</gene>
<dbReference type="AlphaFoldDB" id="A0A914CC30"/>
<feature type="compositionally biased region" description="Basic residues" evidence="7">
    <location>
        <begin position="205"/>
        <end position="217"/>
    </location>
</feature>
<dbReference type="InterPro" id="IPR019403">
    <property type="entry name" value="Mediator_Med19_met"/>
</dbReference>
<evidence type="ECO:0000256" key="3">
    <source>
        <dbReference type="ARBA" id="ARBA00023015"/>
    </source>
</evidence>
<proteinExistence type="inferred from homology"/>
<feature type="compositionally biased region" description="Basic and acidic residues" evidence="7">
    <location>
        <begin position="188"/>
        <end position="204"/>
    </location>
</feature>
<evidence type="ECO:0000313" key="9">
    <source>
        <dbReference type="WBParaSite" id="ACRNAN_Path_724.g2742.t2"/>
    </source>
</evidence>
<dbReference type="GO" id="GO:0016592">
    <property type="term" value="C:mediator complex"/>
    <property type="evidence" value="ECO:0007669"/>
    <property type="project" value="InterPro"/>
</dbReference>
<dbReference type="Proteomes" id="UP000887540">
    <property type="component" value="Unplaced"/>
</dbReference>
<name>A0A914CC30_9BILA</name>
<keyword evidence="3 6" id="KW-0805">Transcription regulation</keyword>
<dbReference type="GO" id="GO:0003712">
    <property type="term" value="F:transcription coregulator activity"/>
    <property type="evidence" value="ECO:0007669"/>
    <property type="project" value="InterPro"/>
</dbReference>
<feature type="compositionally biased region" description="Basic and acidic residues" evidence="7">
    <location>
        <begin position="218"/>
        <end position="232"/>
    </location>
</feature>
<dbReference type="PANTHER" id="PTHR22536">
    <property type="entry name" value="LUNG CANCER METASTASIS-RELATED LCMR1 PROTEIN"/>
    <property type="match status" value="1"/>
</dbReference>
<evidence type="ECO:0000256" key="2">
    <source>
        <dbReference type="ARBA" id="ARBA00009259"/>
    </source>
</evidence>
<evidence type="ECO:0000256" key="4">
    <source>
        <dbReference type="ARBA" id="ARBA00023163"/>
    </source>
</evidence>
<dbReference type="WBParaSite" id="ACRNAN_Path_724.g2742.t2">
    <property type="protein sequence ID" value="ACRNAN_Path_724.g2742.t2"/>
    <property type="gene ID" value="ACRNAN_Path_724.g2742"/>
</dbReference>
<accession>A0A914CC30</accession>
<evidence type="ECO:0000256" key="5">
    <source>
        <dbReference type="ARBA" id="ARBA00023242"/>
    </source>
</evidence>
<evidence type="ECO:0000313" key="8">
    <source>
        <dbReference type="Proteomes" id="UP000887540"/>
    </source>
</evidence>